<comment type="catalytic activity">
    <reaction evidence="12">
        <text>adenylyl-molybdopterin + molybdate = Mo-molybdopterin + AMP + H(+)</text>
        <dbReference type="Rhea" id="RHEA:35047"/>
        <dbReference type="ChEBI" id="CHEBI:15378"/>
        <dbReference type="ChEBI" id="CHEBI:36264"/>
        <dbReference type="ChEBI" id="CHEBI:62727"/>
        <dbReference type="ChEBI" id="CHEBI:71302"/>
        <dbReference type="ChEBI" id="CHEBI:456215"/>
        <dbReference type="EC" id="2.10.1.1"/>
    </reaction>
</comment>
<evidence type="ECO:0000256" key="1">
    <source>
        <dbReference type="ARBA" id="ARBA00001946"/>
    </source>
</evidence>
<gene>
    <name evidence="15" type="ORF">SAMN03097708_00285</name>
</gene>
<evidence type="ECO:0000256" key="2">
    <source>
        <dbReference type="ARBA" id="ARBA00002901"/>
    </source>
</evidence>
<dbReference type="PANTHER" id="PTHR10192">
    <property type="entry name" value="MOLYBDOPTERIN BIOSYNTHESIS PROTEIN"/>
    <property type="match status" value="1"/>
</dbReference>
<dbReference type="InterPro" id="IPR036135">
    <property type="entry name" value="MoeA_linker/N_sf"/>
</dbReference>
<dbReference type="InterPro" id="IPR001453">
    <property type="entry name" value="MoaB/Mog_dom"/>
</dbReference>
<comment type="pathway">
    <text evidence="3 13">Cofactor biosynthesis; molybdopterin biosynthesis.</text>
</comment>
<dbReference type="InterPro" id="IPR036425">
    <property type="entry name" value="MoaB/Mog-like_dom_sf"/>
</dbReference>
<dbReference type="Proteomes" id="UP000199648">
    <property type="component" value="Unassembled WGS sequence"/>
</dbReference>
<dbReference type="EC" id="2.10.1.1" evidence="5 13"/>
<dbReference type="InterPro" id="IPR005111">
    <property type="entry name" value="MoeA_C_domain_IV"/>
</dbReference>
<organism evidence="15 16">
    <name type="scientific">Thiohalomonas denitrificans</name>
    <dbReference type="NCBI Taxonomy" id="415747"/>
    <lineage>
        <taxon>Bacteria</taxon>
        <taxon>Pseudomonadati</taxon>
        <taxon>Pseudomonadota</taxon>
        <taxon>Gammaproteobacteria</taxon>
        <taxon>Thiohalomonadales</taxon>
        <taxon>Thiohalomonadaceae</taxon>
        <taxon>Thiohalomonas</taxon>
    </lineage>
</organism>
<dbReference type="NCBIfam" id="NF007960">
    <property type="entry name" value="PRK10680.1"/>
    <property type="match status" value="1"/>
</dbReference>
<evidence type="ECO:0000256" key="10">
    <source>
        <dbReference type="ARBA" id="ARBA00022842"/>
    </source>
</evidence>
<keyword evidence="9 13" id="KW-0479">Metal-binding</keyword>
<comment type="similarity">
    <text evidence="4 13">Belongs to the MoeA family.</text>
</comment>
<evidence type="ECO:0000256" key="7">
    <source>
        <dbReference type="ARBA" id="ARBA00022505"/>
    </source>
</evidence>
<feature type="domain" description="MoaB/Mog" evidence="14">
    <location>
        <begin position="184"/>
        <end position="321"/>
    </location>
</feature>
<keyword evidence="7 13" id="KW-0500">Molybdenum</keyword>
<evidence type="ECO:0000256" key="3">
    <source>
        <dbReference type="ARBA" id="ARBA00005046"/>
    </source>
</evidence>
<dbReference type="FunFam" id="3.40.980.10:FF:000004">
    <property type="entry name" value="Molybdopterin molybdenumtransferase"/>
    <property type="match status" value="1"/>
</dbReference>
<dbReference type="PROSITE" id="PS01079">
    <property type="entry name" value="MOCF_BIOSYNTHESIS_2"/>
    <property type="match status" value="1"/>
</dbReference>
<dbReference type="OrthoDB" id="9804758at2"/>
<dbReference type="AlphaFoldDB" id="A0A1G5PL26"/>
<dbReference type="FunFam" id="2.40.340.10:FF:000003">
    <property type="entry name" value="Molybdopterin molybdenumtransferase"/>
    <property type="match status" value="1"/>
</dbReference>
<keyword evidence="10 13" id="KW-0460">Magnesium</keyword>
<dbReference type="Pfam" id="PF03454">
    <property type="entry name" value="MoeA_C"/>
    <property type="match status" value="1"/>
</dbReference>
<sequence length="410" mass="43430">MSSQGSGLLPLDEALEKIRAALKPVAGYAQVTLAEALGRFLHEDILSPIDVPGHRNSAMDGYAVAGSALPESGEKRFRVAGTALAGAPYAGSVGPNEAVRIMTGAVVPEGTDTVIMQEKARREGEDVYFEAGHRSGENVRHPGEDIARNTVVLSTGRRITPSDVGLLASLGIAEVRVNRRLRVAIFSTGDELVPLGQSLGEGEIYDSNRYTVAAMLRRMDVDVLDMGVVRDDPNAIEQAFTSAAEVADVVITSGGVSVGEADFVKSTLDKLGEVDFWRIAMKPGKPLAFGRLGNAAFFGLPGNPVSAVATFYQVVQPSLLHLTGSSDTGRLRVKAHTTEKLKKRPGREDFQRGILESDASGNLVVRGTGMQGSHVLSSVSRANCFIVLPAESGDVEAGDEVTVEPFAAFM</sequence>
<keyword evidence="11 13" id="KW-0501">Molybdenum cofactor biosynthesis</keyword>
<dbReference type="InterPro" id="IPR005110">
    <property type="entry name" value="MoeA_linker/N"/>
</dbReference>
<dbReference type="UniPathway" id="UPA00344"/>
<evidence type="ECO:0000256" key="5">
    <source>
        <dbReference type="ARBA" id="ARBA00013269"/>
    </source>
</evidence>
<evidence type="ECO:0000256" key="4">
    <source>
        <dbReference type="ARBA" id="ARBA00010763"/>
    </source>
</evidence>
<evidence type="ECO:0000256" key="13">
    <source>
        <dbReference type="RuleBase" id="RU365090"/>
    </source>
</evidence>
<evidence type="ECO:0000256" key="9">
    <source>
        <dbReference type="ARBA" id="ARBA00022723"/>
    </source>
</evidence>
<accession>A0A1G5PL26</accession>
<dbReference type="GO" id="GO:0061599">
    <property type="term" value="F:molybdopterin molybdotransferase activity"/>
    <property type="evidence" value="ECO:0007669"/>
    <property type="project" value="UniProtKB-UniRule"/>
</dbReference>
<evidence type="ECO:0000256" key="8">
    <source>
        <dbReference type="ARBA" id="ARBA00022679"/>
    </source>
</evidence>
<dbReference type="SUPFAM" id="SSF63867">
    <property type="entry name" value="MoeA C-terminal domain-like"/>
    <property type="match status" value="1"/>
</dbReference>
<dbReference type="Pfam" id="PF03453">
    <property type="entry name" value="MoeA_N"/>
    <property type="match status" value="1"/>
</dbReference>
<dbReference type="EMBL" id="FMWD01000001">
    <property type="protein sequence ID" value="SCZ49881.1"/>
    <property type="molecule type" value="Genomic_DNA"/>
</dbReference>
<dbReference type="NCBIfam" id="TIGR00177">
    <property type="entry name" value="molyb_syn"/>
    <property type="match status" value="1"/>
</dbReference>
<dbReference type="GO" id="GO:0005829">
    <property type="term" value="C:cytosol"/>
    <property type="evidence" value="ECO:0007669"/>
    <property type="project" value="TreeGrafter"/>
</dbReference>
<dbReference type="PANTHER" id="PTHR10192:SF5">
    <property type="entry name" value="GEPHYRIN"/>
    <property type="match status" value="1"/>
</dbReference>
<evidence type="ECO:0000256" key="6">
    <source>
        <dbReference type="ARBA" id="ARBA00021108"/>
    </source>
</evidence>
<evidence type="ECO:0000256" key="11">
    <source>
        <dbReference type="ARBA" id="ARBA00023150"/>
    </source>
</evidence>
<dbReference type="InterPro" id="IPR036688">
    <property type="entry name" value="MoeA_C_domain_IV_sf"/>
</dbReference>
<comment type="cofactor">
    <cofactor evidence="1 13">
        <name>Mg(2+)</name>
        <dbReference type="ChEBI" id="CHEBI:18420"/>
    </cofactor>
</comment>
<evidence type="ECO:0000313" key="15">
    <source>
        <dbReference type="EMBL" id="SCZ49881.1"/>
    </source>
</evidence>
<evidence type="ECO:0000259" key="14">
    <source>
        <dbReference type="SMART" id="SM00852"/>
    </source>
</evidence>
<evidence type="ECO:0000256" key="12">
    <source>
        <dbReference type="ARBA" id="ARBA00047317"/>
    </source>
</evidence>
<dbReference type="Gene3D" id="2.40.340.10">
    <property type="entry name" value="MoeA, C-terminal, domain IV"/>
    <property type="match status" value="1"/>
</dbReference>
<dbReference type="RefSeq" id="WP_092991835.1">
    <property type="nucleotide sequence ID" value="NZ_FMWD01000001.1"/>
</dbReference>
<evidence type="ECO:0000313" key="16">
    <source>
        <dbReference type="Proteomes" id="UP000199648"/>
    </source>
</evidence>
<dbReference type="STRING" id="415747.SAMN03097708_00285"/>
<dbReference type="Gene3D" id="3.90.105.10">
    <property type="entry name" value="Molybdopterin biosynthesis moea protein, domain 2"/>
    <property type="match status" value="1"/>
</dbReference>
<name>A0A1G5PL26_9GAMM</name>
<keyword evidence="16" id="KW-1185">Reference proteome</keyword>
<dbReference type="NCBIfam" id="NF045515">
    <property type="entry name" value="Glp_gephyrin"/>
    <property type="match status" value="1"/>
</dbReference>
<dbReference type="Gene3D" id="2.170.190.11">
    <property type="entry name" value="Molybdopterin biosynthesis moea protein, domain 3"/>
    <property type="match status" value="1"/>
</dbReference>
<comment type="function">
    <text evidence="2 13">Catalyzes the insertion of molybdate into adenylated molybdopterin with the concomitant release of AMP.</text>
</comment>
<dbReference type="SUPFAM" id="SSF63882">
    <property type="entry name" value="MoeA N-terminal region -like"/>
    <property type="match status" value="1"/>
</dbReference>
<keyword evidence="8 13" id="KW-0808">Transferase</keyword>
<dbReference type="SMART" id="SM00852">
    <property type="entry name" value="MoCF_biosynth"/>
    <property type="match status" value="1"/>
</dbReference>
<dbReference type="GO" id="GO:0046872">
    <property type="term" value="F:metal ion binding"/>
    <property type="evidence" value="ECO:0007669"/>
    <property type="project" value="UniProtKB-UniRule"/>
</dbReference>
<protein>
    <recommendedName>
        <fullName evidence="6 13">Molybdopterin molybdenumtransferase</fullName>
        <ecNumber evidence="5 13">2.10.1.1</ecNumber>
    </recommendedName>
</protein>
<dbReference type="InterPro" id="IPR008284">
    <property type="entry name" value="MoCF_biosynth_CS"/>
</dbReference>
<dbReference type="Pfam" id="PF00994">
    <property type="entry name" value="MoCF_biosynth"/>
    <property type="match status" value="1"/>
</dbReference>
<dbReference type="GO" id="GO:0006777">
    <property type="term" value="P:Mo-molybdopterin cofactor biosynthetic process"/>
    <property type="evidence" value="ECO:0007669"/>
    <property type="project" value="UniProtKB-UniRule"/>
</dbReference>
<dbReference type="CDD" id="cd00887">
    <property type="entry name" value="MoeA"/>
    <property type="match status" value="1"/>
</dbReference>
<proteinExistence type="inferred from homology"/>
<dbReference type="SUPFAM" id="SSF53218">
    <property type="entry name" value="Molybdenum cofactor biosynthesis proteins"/>
    <property type="match status" value="1"/>
</dbReference>
<dbReference type="Gene3D" id="3.40.980.10">
    <property type="entry name" value="MoaB/Mog-like domain"/>
    <property type="match status" value="1"/>
</dbReference>
<dbReference type="InterPro" id="IPR038987">
    <property type="entry name" value="MoeA-like"/>
</dbReference>
<reference evidence="15 16" key="1">
    <citation type="submission" date="2016-10" db="EMBL/GenBank/DDBJ databases">
        <authorList>
            <person name="de Groot N.N."/>
        </authorList>
    </citation>
    <scope>NUCLEOTIDE SEQUENCE [LARGE SCALE GENOMIC DNA]</scope>
    <source>
        <strain evidence="15 16">HLD2</strain>
    </source>
</reference>